<dbReference type="Proteomes" id="UP000739538">
    <property type="component" value="Unassembled WGS sequence"/>
</dbReference>
<dbReference type="PROSITE" id="PS51257">
    <property type="entry name" value="PROKAR_LIPOPROTEIN"/>
    <property type="match status" value="1"/>
</dbReference>
<comment type="caution">
    <text evidence="2">The sequence shown here is derived from an EMBL/GenBank/DDBJ whole genome shotgun (WGS) entry which is preliminary data.</text>
</comment>
<name>A0A956SFY2_UNCEI</name>
<keyword evidence="1" id="KW-0732">Signal</keyword>
<dbReference type="EMBL" id="JAGQHS010000213">
    <property type="protein sequence ID" value="MCA9758796.1"/>
    <property type="molecule type" value="Genomic_DNA"/>
</dbReference>
<evidence type="ECO:0000313" key="2">
    <source>
        <dbReference type="EMBL" id="MCA9758796.1"/>
    </source>
</evidence>
<feature type="chain" id="PRO_5037867362" description="Carboxypeptidase regulatory-like domain-containing protein" evidence="1">
    <location>
        <begin position="21"/>
        <end position="500"/>
    </location>
</feature>
<dbReference type="AlphaFoldDB" id="A0A956SFY2"/>
<evidence type="ECO:0000313" key="3">
    <source>
        <dbReference type="Proteomes" id="UP000739538"/>
    </source>
</evidence>
<gene>
    <name evidence="2" type="ORF">KDA27_23585</name>
</gene>
<proteinExistence type="predicted"/>
<reference evidence="2" key="1">
    <citation type="submission" date="2020-04" db="EMBL/GenBank/DDBJ databases">
        <authorList>
            <person name="Zhang T."/>
        </authorList>
    </citation>
    <scope>NUCLEOTIDE SEQUENCE</scope>
    <source>
        <strain evidence="2">HKST-UBA02</strain>
    </source>
</reference>
<accession>A0A956SFY2</accession>
<evidence type="ECO:0000256" key="1">
    <source>
        <dbReference type="SAM" id="SignalP"/>
    </source>
</evidence>
<organism evidence="2 3">
    <name type="scientific">Eiseniibacteriota bacterium</name>
    <dbReference type="NCBI Taxonomy" id="2212470"/>
    <lineage>
        <taxon>Bacteria</taxon>
        <taxon>Candidatus Eiseniibacteriota</taxon>
    </lineage>
</organism>
<feature type="signal peptide" evidence="1">
    <location>
        <begin position="1"/>
        <end position="20"/>
    </location>
</feature>
<reference evidence="2" key="2">
    <citation type="journal article" date="2021" name="Microbiome">
        <title>Successional dynamics and alternative stable states in a saline activated sludge microbial community over 9 years.</title>
        <authorList>
            <person name="Wang Y."/>
            <person name="Ye J."/>
            <person name="Ju F."/>
            <person name="Liu L."/>
            <person name="Boyd J.A."/>
            <person name="Deng Y."/>
            <person name="Parks D.H."/>
            <person name="Jiang X."/>
            <person name="Yin X."/>
            <person name="Woodcroft B.J."/>
            <person name="Tyson G.W."/>
            <person name="Hugenholtz P."/>
            <person name="Polz M.F."/>
            <person name="Zhang T."/>
        </authorList>
    </citation>
    <scope>NUCLEOTIDE SEQUENCE</scope>
    <source>
        <strain evidence="2">HKST-UBA02</strain>
    </source>
</reference>
<evidence type="ECO:0008006" key="4">
    <source>
        <dbReference type="Google" id="ProtNLM"/>
    </source>
</evidence>
<protein>
    <recommendedName>
        <fullName evidence="4">Carboxypeptidase regulatory-like domain-containing protein</fullName>
    </recommendedName>
</protein>
<sequence length="500" mass="54980">MRRNGAILRGLFVLVAFVCAVGSSSCSDDPTGPRYTPAIRGSVTFVEAPFYVSMTAISSAGSHFVEVEDDGTFSASLPPGVFQLELDIRYADLQRIFYVGESEVSYHDDVRGIEIGVREPSKRIDVQLGSVRVHVQAPEEWEGDVVRLLSGDSDAVRATVSNGEALLFDPCVPMGEQQLVLLNPDFPVYYPGTQDPSVATPILVAPEEQTELDLDLSSPARLHCRFEGGAALSLRLQGDDFPLGVYDLGIDPDVSIPLYCEGRIDALLFETSGSIELTEVPGYEDIEVTRGTTTELSTTNWDVVIETDLPDWQDDASARLWFYPVGGSDPIPRILRHYPEPSVGLVPFGSYRIEIEPRSECGRTWLPTWYPYANSEDDALVVDITGDPTSRRLRFDLREAAKIEGHVRYSGGEVGAAGNVFVYSDPDLTPDCGFTLLGGGDGRFVVDGLESGTYWCRFRTRWLGEMIDLWYPGVTSFEDATPLVLAEGKAARDIDFWVGE</sequence>